<evidence type="ECO:0000256" key="8">
    <source>
        <dbReference type="SAM" id="MobiDB-lite"/>
    </source>
</evidence>
<feature type="transmembrane region" description="Helical" evidence="7">
    <location>
        <begin position="134"/>
        <end position="152"/>
    </location>
</feature>
<comment type="caution">
    <text evidence="9">The sequence shown here is derived from an EMBL/GenBank/DDBJ whole genome shotgun (WGS) entry which is preliminary data.</text>
</comment>
<dbReference type="Proteomes" id="UP000191518">
    <property type="component" value="Unassembled WGS sequence"/>
</dbReference>
<comment type="similarity">
    <text evidence="2 7">Belongs to the derlin family.</text>
</comment>
<reference evidence="10" key="1">
    <citation type="journal article" date="2017" name="Nat. Microbiol.">
        <title>Global analysis of biosynthetic gene clusters reveals vast potential of secondary metabolite production in Penicillium species.</title>
        <authorList>
            <person name="Nielsen J.C."/>
            <person name="Grijseels S."/>
            <person name="Prigent S."/>
            <person name="Ji B."/>
            <person name="Dainat J."/>
            <person name="Nielsen K.F."/>
            <person name="Frisvad J.C."/>
            <person name="Workman M."/>
            <person name="Nielsen J."/>
        </authorList>
    </citation>
    <scope>NUCLEOTIDE SEQUENCE [LARGE SCALE GENOMIC DNA]</scope>
    <source>
        <strain evidence="10">IBT 29486</strain>
    </source>
</reference>
<dbReference type="EMBL" id="MDYP01000009">
    <property type="protein sequence ID" value="OQE08584.1"/>
    <property type="molecule type" value="Genomic_DNA"/>
</dbReference>
<dbReference type="GO" id="GO:0005789">
    <property type="term" value="C:endoplasmic reticulum membrane"/>
    <property type="evidence" value="ECO:0007669"/>
    <property type="project" value="UniProtKB-SubCell"/>
</dbReference>
<feature type="transmembrane region" description="Helical" evidence="7">
    <location>
        <begin position="14"/>
        <end position="35"/>
    </location>
</feature>
<dbReference type="Pfam" id="PF04511">
    <property type="entry name" value="DER1"/>
    <property type="match status" value="1"/>
</dbReference>
<accession>A0A1V6S4C2</accession>
<comment type="subcellular location">
    <subcellularLocation>
        <location evidence="1 7">Endoplasmic reticulum membrane</location>
        <topology evidence="1 7">Multi-pass membrane protein</topology>
    </subcellularLocation>
</comment>
<dbReference type="PANTHER" id="PTHR11009">
    <property type="entry name" value="DER1-LIKE PROTEIN, DERLIN"/>
    <property type="match status" value="1"/>
</dbReference>
<evidence type="ECO:0000313" key="9">
    <source>
        <dbReference type="EMBL" id="OQE08584.1"/>
    </source>
</evidence>
<proteinExistence type="inferred from homology"/>
<sequence length="256" mass="28826">MDVFWTAPPVIRTLTALTLVQSALMHSGLVSFYWAPFMPSLIFSWRPQIYRLITPFLLTGKSYSFIMDLYFMYHYGSAAERTMDPGEFFIYLLFVAFGVMLTAGGCLGAYFFLSPLIMAFVYTYSQTNRGTKTRFWVVDIPTVFLPYAMLLLTMVTNGWFPALVDITGIVAAHTYDFLTRIYPTFGGGRNFLTVPRFVERYFTNHDPNSGYRGYGTASRAPRPAEQPSSASASGSSWSSWTSANSWNGRGTGRRLG</sequence>
<comment type="function">
    <text evidence="7">May be involved in the degradation of misfolded endoplasmic reticulum (ER) luminal proteins.</text>
</comment>
<evidence type="ECO:0000256" key="1">
    <source>
        <dbReference type="ARBA" id="ARBA00004477"/>
    </source>
</evidence>
<dbReference type="InterPro" id="IPR007599">
    <property type="entry name" value="DER1"/>
</dbReference>
<dbReference type="GO" id="GO:0006950">
    <property type="term" value="P:response to stress"/>
    <property type="evidence" value="ECO:0007669"/>
    <property type="project" value="UniProtKB-ARBA"/>
</dbReference>
<feature type="transmembrane region" description="Helical" evidence="7">
    <location>
        <begin position="88"/>
        <end position="113"/>
    </location>
</feature>
<name>A0A1V6S4C2_9EURO</name>
<evidence type="ECO:0000256" key="5">
    <source>
        <dbReference type="ARBA" id="ARBA00022989"/>
    </source>
</evidence>
<evidence type="ECO:0000313" key="10">
    <source>
        <dbReference type="Proteomes" id="UP000191518"/>
    </source>
</evidence>
<dbReference type="AlphaFoldDB" id="A0A1V6S4C2"/>
<gene>
    <name evidence="9" type="ORF">PENVUL_c009G09328</name>
</gene>
<organism evidence="9 10">
    <name type="scientific">Penicillium vulpinum</name>
    <dbReference type="NCBI Taxonomy" id="29845"/>
    <lineage>
        <taxon>Eukaryota</taxon>
        <taxon>Fungi</taxon>
        <taxon>Dikarya</taxon>
        <taxon>Ascomycota</taxon>
        <taxon>Pezizomycotina</taxon>
        <taxon>Eurotiomycetes</taxon>
        <taxon>Eurotiomycetidae</taxon>
        <taxon>Eurotiales</taxon>
        <taxon>Aspergillaceae</taxon>
        <taxon>Penicillium</taxon>
    </lineage>
</organism>
<protein>
    <recommendedName>
        <fullName evidence="7">Derlin</fullName>
    </recommendedName>
</protein>
<evidence type="ECO:0000256" key="3">
    <source>
        <dbReference type="ARBA" id="ARBA00022692"/>
    </source>
</evidence>
<keyword evidence="10" id="KW-1185">Reference proteome</keyword>
<dbReference type="SUPFAM" id="SSF144091">
    <property type="entry name" value="Rhomboid-like"/>
    <property type="match status" value="1"/>
</dbReference>
<dbReference type="STRING" id="29845.A0A1V6S4C2"/>
<feature type="region of interest" description="Disordered" evidence="8">
    <location>
        <begin position="213"/>
        <end position="256"/>
    </location>
</feature>
<dbReference type="InterPro" id="IPR035952">
    <property type="entry name" value="Rhomboid-like_sf"/>
</dbReference>
<feature type="compositionally biased region" description="Low complexity" evidence="8">
    <location>
        <begin position="228"/>
        <end position="248"/>
    </location>
</feature>
<evidence type="ECO:0000256" key="6">
    <source>
        <dbReference type="ARBA" id="ARBA00023136"/>
    </source>
</evidence>
<keyword evidence="6 7" id="KW-0472">Membrane</keyword>
<evidence type="ECO:0000256" key="4">
    <source>
        <dbReference type="ARBA" id="ARBA00022824"/>
    </source>
</evidence>
<evidence type="ECO:0000256" key="2">
    <source>
        <dbReference type="ARBA" id="ARBA00008917"/>
    </source>
</evidence>
<keyword evidence="5 7" id="KW-1133">Transmembrane helix</keyword>
<keyword evidence="3 7" id="KW-0812">Transmembrane</keyword>
<keyword evidence="4 7" id="KW-0256">Endoplasmic reticulum</keyword>
<evidence type="ECO:0000256" key="7">
    <source>
        <dbReference type="RuleBase" id="RU363059"/>
    </source>
</evidence>
<feature type="transmembrane region" description="Helical" evidence="7">
    <location>
        <begin position="56"/>
        <end position="76"/>
    </location>
</feature>